<evidence type="ECO:0000313" key="2">
    <source>
        <dbReference type="Proteomes" id="UP000531561"/>
    </source>
</evidence>
<dbReference type="OrthoDB" id="10560844at2759"/>
<reference evidence="1 2" key="1">
    <citation type="journal article" date="2020" name="Phytopathology">
        <title>A high-quality genome resource of Botrytis fragariae, a new and rapidly spreading fungal pathogen causing strawberry gray mold in the U.S.A.</title>
        <authorList>
            <person name="Wu Y."/>
            <person name="Saski C.A."/>
            <person name="Schnabel G."/>
            <person name="Xiao S."/>
            <person name="Hu M."/>
        </authorList>
    </citation>
    <scope>NUCLEOTIDE SEQUENCE [LARGE SCALE GENOMIC DNA]</scope>
    <source>
        <strain evidence="1 2">BVB16</strain>
    </source>
</reference>
<feature type="non-terminal residue" evidence="1">
    <location>
        <position position="1"/>
    </location>
</feature>
<dbReference type="GeneID" id="59257997"/>
<comment type="caution">
    <text evidence="1">The sequence shown here is derived from an EMBL/GenBank/DDBJ whole genome shotgun (WGS) entry which is preliminary data.</text>
</comment>
<name>A0A8H6EKC8_9HELO</name>
<dbReference type="RefSeq" id="XP_037194392.1">
    <property type="nucleotide sequence ID" value="XM_037334305.1"/>
</dbReference>
<organism evidence="1 2">
    <name type="scientific">Botrytis fragariae</name>
    <dbReference type="NCBI Taxonomy" id="1964551"/>
    <lineage>
        <taxon>Eukaryota</taxon>
        <taxon>Fungi</taxon>
        <taxon>Dikarya</taxon>
        <taxon>Ascomycota</taxon>
        <taxon>Pezizomycotina</taxon>
        <taxon>Leotiomycetes</taxon>
        <taxon>Helotiales</taxon>
        <taxon>Sclerotiniaceae</taxon>
        <taxon>Botrytis</taxon>
    </lineage>
</organism>
<accession>A0A8H6EKC8</accession>
<dbReference type="EMBL" id="JABFCT010000006">
    <property type="protein sequence ID" value="KAF5875446.1"/>
    <property type="molecule type" value="Genomic_DNA"/>
</dbReference>
<keyword evidence="2" id="KW-1185">Reference proteome</keyword>
<dbReference type="Proteomes" id="UP000531561">
    <property type="component" value="Unassembled WGS sequence"/>
</dbReference>
<evidence type="ECO:0000313" key="1">
    <source>
        <dbReference type="EMBL" id="KAF5875446.1"/>
    </source>
</evidence>
<gene>
    <name evidence="1" type="ORF">Bfra_003900</name>
</gene>
<dbReference type="AlphaFoldDB" id="A0A8H6EKC8"/>
<protein>
    <submittedName>
        <fullName evidence="1">Uncharacterized protein</fullName>
    </submittedName>
</protein>
<proteinExistence type="predicted"/>
<sequence length="232" mass="26171">CILVHHIGLYFVFSQPLPGVPDVVVWWWCGGDGMWIFIAFLCTFKANTPAAFYVDSLSSNYFQKEDHGLLSWLPAQERVAAIAYGFVTEDELKPGASLEFQEVMETTSFVCSGDDPRTTLDHLFLARPLPFASLKRRKLSQRIPAQAQIAKGKGNEALTMTSTHNRFSCCNLLIQIGLNIFAVLYQSKAQRKRASLRRETRMRGQVKFQKCQSSRWNTWSAENGLVSLGSII</sequence>